<evidence type="ECO:0000256" key="2">
    <source>
        <dbReference type="SAM" id="Phobius"/>
    </source>
</evidence>
<sequence>MTNSTIKNLKTYEVDIDELQKQKVILKGKQEIIQNQMNKHSLLDLILSSIQFTRLHTWFFQFALLLLTTILITGVVHEESFVFIIQTLTVIVIFSVIFFIDEVVRSFTSGMWELEQTLKYDLRQHTIIKLLIFGLADLLLIVCLAFISQGVLAISFLKIILYLLVPFNISCIVLFSLFTVWRNTRSSVVFWVSSGIVLVSFLFITNFFNVYELNLNYWIAGYILSIPFLLFFIRENLKVTKWEAFMNAA</sequence>
<feature type="transmembrane region" description="Helical" evidence="2">
    <location>
        <begin position="81"/>
        <end position="100"/>
    </location>
</feature>
<feature type="transmembrane region" description="Helical" evidence="2">
    <location>
        <begin position="159"/>
        <end position="181"/>
    </location>
</feature>
<gene>
    <name evidence="3" type="ORF">FZC85_02400</name>
</gene>
<feature type="coiled-coil region" evidence="1">
    <location>
        <begin position="2"/>
        <end position="36"/>
    </location>
</feature>
<dbReference type="AlphaFoldDB" id="A0A5D4U313"/>
<keyword evidence="1" id="KW-0175">Coiled coil</keyword>
<name>A0A5D4U313_9BACI</name>
<dbReference type="Proteomes" id="UP000324269">
    <property type="component" value="Unassembled WGS sequence"/>
</dbReference>
<keyword evidence="2" id="KW-0812">Transmembrane</keyword>
<proteinExistence type="predicted"/>
<feature type="transmembrane region" description="Helical" evidence="2">
    <location>
        <begin position="215"/>
        <end position="233"/>
    </location>
</feature>
<feature type="transmembrane region" description="Helical" evidence="2">
    <location>
        <begin position="55"/>
        <end position="75"/>
    </location>
</feature>
<dbReference type="EMBL" id="VTEZ01000001">
    <property type="protein sequence ID" value="TYS88312.1"/>
    <property type="molecule type" value="Genomic_DNA"/>
</dbReference>
<reference evidence="3 4" key="1">
    <citation type="submission" date="2019-08" db="EMBL/GenBank/DDBJ databases">
        <title>Bacillus genomes from the desert of Cuatro Cienegas, Coahuila.</title>
        <authorList>
            <person name="Olmedo-Alvarez G."/>
        </authorList>
    </citation>
    <scope>NUCLEOTIDE SEQUENCE [LARGE SCALE GENOMIC DNA]</scope>
    <source>
        <strain evidence="3 4">CH87b_3T</strain>
    </source>
</reference>
<organism evidence="3 4">
    <name type="scientific">Rossellomorea aquimaris</name>
    <dbReference type="NCBI Taxonomy" id="189382"/>
    <lineage>
        <taxon>Bacteria</taxon>
        <taxon>Bacillati</taxon>
        <taxon>Bacillota</taxon>
        <taxon>Bacilli</taxon>
        <taxon>Bacillales</taxon>
        <taxon>Bacillaceae</taxon>
        <taxon>Rossellomorea</taxon>
    </lineage>
</organism>
<protein>
    <submittedName>
        <fullName evidence="3">Uncharacterized protein</fullName>
    </submittedName>
</protein>
<evidence type="ECO:0000256" key="1">
    <source>
        <dbReference type="SAM" id="Coils"/>
    </source>
</evidence>
<keyword evidence="2" id="KW-0472">Membrane</keyword>
<evidence type="ECO:0000313" key="3">
    <source>
        <dbReference type="EMBL" id="TYS88312.1"/>
    </source>
</evidence>
<keyword evidence="2" id="KW-1133">Transmembrane helix</keyword>
<feature type="transmembrane region" description="Helical" evidence="2">
    <location>
        <begin position="127"/>
        <end position="147"/>
    </location>
</feature>
<dbReference type="RefSeq" id="WP_148967612.1">
    <property type="nucleotide sequence ID" value="NZ_JBNIKW010000001.1"/>
</dbReference>
<evidence type="ECO:0000313" key="4">
    <source>
        <dbReference type="Proteomes" id="UP000324269"/>
    </source>
</evidence>
<dbReference type="OrthoDB" id="2223278at2"/>
<feature type="transmembrane region" description="Helical" evidence="2">
    <location>
        <begin position="188"/>
        <end position="209"/>
    </location>
</feature>
<comment type="caution">
    <text evidence="3">The sequence shown here is derived from an EMBL/GenBank/DDBJ whole genome shotgun (WGS) entry which is preliminary data.</text>
</comment>
<accession>A0A5D4U313</accession>